<dbReference type="InterPro" id="IPR052568">
    <property type="entry name" value="PKS-FAS_Synthase"/>
</dbReference>
<evidence type="ECO:0000256" key="2">
    <source>
        <dbReference type="ARBA" id="ARBA00022553"/>
    </source>
</evidence>
<dbReference type="Pfam" id="PF02801">
    <property type="entry name" value="Ketoacyl-synt_C"/>
    <property type="match status" value="1"/>
</dbReference>
<dbReference type="PROSITE" id="PS52019">
    <property type="entry name" value="PKS_MFAS_DH"/>
    <property type="match status" value="1"/>
</dbReference>
<dbReference type="Gene3D" id="3.10.129.110">
    <property type="entry name" value="Polyketide synthase dehydratase"/>
    <property type="match status" value="1"/>
</dbReference>
<feature type="active site" description="Proton acceptor; for dehydratase activity" evidence="5">
    <location>
        <position position="1900"/>
    </location>
</feature>
<dbReference type="STRING" id="651182.TOL2_C34430"/>
<feature type="domain" description="PKS/mFAS DH" evidence="9">
    <location>
        <begin position="1863"/>
        <end position="2157"/>
    </location>
</feature>
<reference evidence="10 11" key="1">
    <citation type="journal article" date="2013" name="Environ. Microbiol.">
        <title>Complete genome, catabolic sub-proteomes and key-metabolites of Desulfobacula toluolica Tol2, a marine, aromatic compound-degrading, sulfate-reducing bacterium.</title>
        <authorList>
            <person name="Wohlbrand L."/>
            <person name="Jacob J.H."/>
            <person name="Kube M."/>
            <person name="Mussmann M."/>
            <person name="Jarling R."/>
            <person name="Beck A."/>
            <person name="Amann R."/>
            <person name="Wilkes H."/>
            <person name="Reinhardt R."/>
            <person name="Rabus R."/>
        </authorList>
    </citation>
    <scope>NUCLEOTIDE SEQUENCE [LARGE SCALE GENOMIC DNA]</scope>
    <source>
        <strain evidence="11">DSM 7467 / Tol2</strain>
    </source>
</reference>
<protein>
    <submittedName>
        <fullName evidence="10">PfaA: polyketide-type polyunsaturated fatty acid synthase</fullName>
    </submittedName>
</protein>
<dbReference type="InterPro" id="IPR016036">
    <property type="entry name" value="Malonyl_transacylase_ACP-bd"/>
</dbReference>
<dbReference type="InterPro" id="IPR020841">
    <property type="entry name" value="PKS_Beta-ketoAc_synthase_dom"/>
</dbReference>
<dbReference type="InterPro" id="IPR036736">
    <property type="entry name" value="ACP-like_sf"/>
</dbReference>
<dbReference type="PROSITE" id="PS00606">
    <property type="entry name" value="KS3_1"/>
    <property type="match status" value="1"/>
</dbReference>
<dbReference type="OrthoDB" id="7617297at2"/>
<dbReference type="SUPFAM" id="SSF52151">
    <property type="entry name" value="FabD/lysophospholipase-like"/>
    <property type="match status" value="1"/>
</dbReference>
<dbReference type="PANTHER" id="PTHR43074">
    <property type="entry name" value="OMEGA-3 POLYUNSATURATED FATTY ACID SYNTHASE PFAB-RELATED"/>
    <property type="match status" value="1"/>
</dbReference>
<evidence type="ECO:0000259" key="7">
    <source>
        <dbReference type="PROSITE" id="PS50075"/>
    </source>
</evidence>
<dbReference type="PANTHER" id="PTHR43074:SF1">
    <property type="entry name" value="BETA-KETOACYL SYNTHASE FAMILY PROTEIN-RELATED"/>
    <property type="match status" value="1"/>
</dbReference>
<keyword evidence="11" id="KW-1185">Reference proteome</keyword>
<keyword evidence="3" id="KW-0808">Transferase</keyword>
<evidence type="ECO:0000313" key="10">
    <source>
        <dbReference type="EMBL" id="CCK81600.1"/>
    </source>
</evidence>
<dbReference type="Gene3D" id="3.40.366.10">
    <property type="entry name" value="Malonyl-Coenzyme A Acyl Carrier Protein, domain 2"/>
    <property type="match status" value="1"/>
</dbReference>
<proteinExistence type="predicted"/>
<dbReference type="SMART" id="SM00827">
    <property type="entry name" value="PKS_AT"/>
    <property type="match status" value="1"/>
</dbReference>
<keyword evidence="1" id="KW-0596">Phosphopantetheine</keyword>
<evidence type="ECO:0000313" key="11">
    <source>
        <dbReference type="Proteomes" id="UP000007347"/>
    </source>
</evidence>
<dbReference type="GO" id="GO:0004315">
    <property type="term" value="F:3-oxoacyl-[acyl-carrier-protein] synthase activity"/>
    <property type="evidence" value="ECO:0007669"/>
    <property type="project" value="InterPro"/>
</dbReference>
<feature type="domain" description="Ketosynthase family 3 (KS3)" evidence="8">
    <location>
        <begin position="10"/>
        <end position="468"/>
    </location>
</feature>
<dbReference type="RefSeq" id="WP_014958789.1">
    <property type="nucleotide sequence ID" value="NC_018645.1"/>
</dbReference>
<dbReference type="Pfam" id="PF00698">
    <property type="entry name" value="Acyl_transf_1"/>
    <property type="match status" value="1"/>
</dbReference>
<dbReference type="GO" id="GO:0016829">
    <property type="term" value="F:lyase activity"/>
    <property type="evidence" value="ECO:0007669"/>
    <property type="project" value="UniProtKB-KW"/>
</dbReference>
<dbReference type="InterPro" id="IPR001227">
    <property type="entry name" value="Ac_transferase_dom_sf"/>
</dbReference>
<evidence type="ECO:0000256" key="4">
    <source>
        <dbReference type="ARBA" id="ARBA00023239"/>
    </source>
</evidence>
<dbReference type="SUPFAM" id="SSF51735">
    <property type="entry name" value="NAD(P)-binding Rossmann-fold domains"/>
    <property type="match status" value="1"/>
</dbReference>
<dbReference type="Pfam" id="PF14765">
    <property type="entry name" value="PS-DH"/>
    <property type="match status" value="1"/>
</dbReference>
<evidence type="ECO:0000256" key="6">
    <source>
        <dbReference type="SAM" id="MobiDB-lite"/>
    </source>
</evidence>
<dbReference type="InterPro" id="IPR042104">
    <property type="entry name" value="PKS_dehydratase_sf"/>
</dbReference>
<dbReference type="GO" id="GO:0006633">
    <property type="term" value="P:fatty acid biosynthetic process"/>
    <property type="evidence" value="ECO:0007669"/>
    <property type="project" value="InterPro"/>
</dbReference>
<organism evidence="10 11">
    <name type="scientific">Desulfobacula toluolica (strain DSM 7467 / Tol2)</name>
    <dbReference type="NCBI Taxonomy" id="651182"/>
    <lineage>
        <taxon>Bacteria</taxon>
        <taxon>Pseudomonadati</taxon>
        <taxon>Thermodesulfobacteriota</taxon>
        <taxon>Desulfobacteria</taxon>
        <taxon>Desulfobacterales</taxon>
        <taxon>Desulfobacteraceae</taxon>
        <taxon>Desulfobacula</taxon>
    </lineage>
</organism>
<name>K0NLI4_DESTT</name>
<feature type="region of interest" description="C-terminal hotdog fold" evidence="5">
    <location>
        <begin position="2010"/>
        <end position="2157"/>
    </location>
</feature>
<dbReference type="HOGENOM" id="CLU_000022_30_0_7"/>
<dbReference type="Pfam" id="PF07977">
    <property type="entry name" value="FabA"/>
    <property type="match status" value="1"/>
</dbReference>
<dbReference type="SUPFAM" id="SSF53901">
    <property type="entry name" value="Thiolase-like"/>
    <property type="match status" value="1"/>
</dbReference>
<feature type="domain" description="Carrier" evidence="7">
    <location>
        <begin position="1151"/>
        <end position="1231"/>
    </location>
</feature>
<sequence>MSKTDNTQHKPCIAIVGMGCIFPKSRNLKEYWHLLFNGIDAIEDIPDKTHWKIKDYFDPDPSTPDHVYCKRGGFLPAVSFDPLSYGIPPNNLEVTDTSQLLGLEVARMALEDAGYPLNHPALEQKKVNVILGVTGTQELVIPLGGRLGHPIWKKALKDSGIREEKREEILQRIQGDYVQWQENSFPGLLGNVVAGRIANRLNLSGTNTVTDAACASSLSAIHTAVMELVSKKCDMSITGGVDTLNDIFMHMCFAKTGVLSHTSDAKPFSKDADGTVLGEGIGMLILKRLEDAQKDNDRIYAVIKGIGTSSDGRTSAVYAPDSKGQLKALKEAYREAGFDPSTVGLVEAHGTGTRVGDKVEFEALKKCFEHTGKKNHTVIGSVKSMIGHTKAAAGAAGVIKTALSLYNKTFPPTLKALEPDPELDINNSAFYLNSESKPWISYPAAAPRRSGVSAFGFGGSNFHVVLEEYAPKKNHVSWDGAIQIIAFSSDAKEGLLDKINGFKAGLDVTKDALETRQTIAWLSCESRQNFLSAHEFRLLIVHKKEDDIQKNLNLAMQSIETGKSQPNLYFSSGNNKGKLGFLFPGQGSQYTGMGKDLVSVFPEALEAMEQAADIFSKENSTSGSKLLQDYIFPPPSHLQQKNKSEEQLRQTDIAQPAIGALSLAMIKVLKRFGITPHITCGHSFGELCALYSAGWMDEKSFLKLAAIRGKHMAAAGSLDGDSGSMLAVQAALKDIETLIKQNKLDLILANKNSKTQGVLSGSTQEILRAKEICDQKKMRAVKLDVAAAFHSKLVQNAVKPFQKDLASTTFSSTGIDVLSNTTGTSYLKKESEIKKILGNQLINPVNFVDNIENMLGKNVSFFIEAGPKAVLTGLIKPILRDKNIMAVSVDQSSGKKSGIEDLAHVLCMIASKGFFVDLTQWEDAAEKPKLKKMSVQFSGANPKPKNRCNLPKSAPEPLQQKIHHESLEFKAAKTVELTNNSPQKAMQKPFIENRSAIKGSDMTTQNTQRQENYRLSSPASQAMTMVQKGFEAMQQLQTQTARTHEKFLETQAQASKTLASMLEHTRNIAFNTPIASSVPAPVSAAVSEPAPAITEYRPDHENDPIPVSQISSHTIIAPAVEPEIQIETPQPVKTKSQPVETNRFAESENNTADAHNEHILFEIVSKLTGFPVEMLESDMDIESDLGIDSIKKVEIISELEKQIPSCEGLTTDNIGSVRTLKDICIAIQNEATPVIETTAVTNPVTESEPVVQVDIKHDTYTYQTVSTVLVNTISELTGFPVEMLEPSMNLESDLGIDSIKRVEILSKLEQELDHIETISSDDIATLKTIEEIIQYLTKNDSKTPLDSKIPVDSKKKTPESNYEPQKGPDNPVSDTRLTRQVVSLQEYPTNQIRFYNGSRIELPTKKKVYITQDSSTIAARFKSEFEKSGITADLIDIGNGNIPELPDAAGIVLLPDAFKEKNRNSAMEFLKSAFEFVKKNAAYLIDSATEKGAFLTTVSFLGGQFGFSGKAFNCDPAYGGVAGLAKTADLEWKNVLCRALDMPDSKEKCLENAEAAVALMMTHGAVEMGLDGDSCNIPVLVDQDLTQHGIVDLSPEDVVIITGGAKGVTAACANELAKKYSPTIVLIGRSAPPALEPEWANDLYDPAMLKKAILTHEFKGQIPKPADIEKIYQKIVSNREIQKNIELMKKNGSQVRYFSADIRNQKEIDKIFKTVRKEFRQITAIIHGAGVLEDKLIIDKQIDQFCNVLETKVKGLDSLLYASKHDKLKYLILFSSIAARTGNQGQCDYSIANEILNKTAQKLAIKNPECKFLSINWGPWEGGMVDESLKKAFLKRGIDLIPLKAGAKQLLREMEHTQKICPEVVIGAHLLEPEKSREPKLSKAMTLSLGLTSAPVLNSHRIAGEPVVPFALLMECHAHAAQKNNPGLVFAGMDGMRLLKGIKPGTEELNVTVNLGKCKPDGNEYKTPSSITSTNDNENFFQHSNCTVILKDKLPKPPVLSKAAFMELKPYSLTITKAYREILFHGNALQGIKCINGYSKKGIEVITGLAPHPDKWFKKPLHSTWKIEPMMLDAAFQAAILWSYERMGQVCLPSFIANLRLYSSFKELKGDIRILFTVNEETKSKIKGYFTFLNEENVVVASITGFEAITDLSLNDTFKNKPLFSRDSILAFAQGNPSEAFGEKYTIFDKDRQIARLPRPPYFFMDRVVVADHPQWEIKPGGWIETQYDIPKDAWYFKANKSDTIPFCILLEIALQPCGWLAAYAGSALASDERLHFRNLGGKATLIQPLSKDCGTVTIRSRMKDVSKAGGMIIQDFDMEVLKDGNAVYKGWTNFGFFTTQTLSNQVGIRNSRFSGYLLPEQNAKTTIAYEFKDDAPLTPDDKNIDKNTGMPAKALRMIDKIEVLSFDAGLYEKGYIKAIKIIDPLEWFFKAHFYQDPVCPGSLGIESFLQMIRFFLVKKFDIDPEAYDPQMTIGQSHEWIYRGQIIPSNKKIEVHAHIKDISTGKDELSIIADGALTVDGICIYEMTDFIVGFNKIKSLKKIIKTGQGF</sequence>
<dbReference type="InterPro" id="IPR014030">
    <property type="entry name" value="Ketoacyl_synth_N"/>
</dbReference>
<dbReference type="InterPro" id="IPR016039">
    <property type="entry name" value="Thiolase-like"/>
</dbReference>
<dbReference type="Pfam" id="PF00550">
    <property type="entry name" value="PP-binding"/>
    <property type="match status" value="2"/>
</dbReference>
<dbReference type="Gene3D" id="3.40.50.720">
    <property type="entry name" value="NAD(P)-binding Rossmann-like Domain"/>
    <property type="match status" value="1"/>
</dbReference>
<dbReference type="Gene3D" id="1.10.1200.10">
    <property type="entry name" value="ACP-like"/>
    <property type="match status" value="2"/>
</dbReference>
<dbReference type="InterPro" id="IPR049900">
    <property type="entry name" value="PKS_mFAS_DH"/>
</dbReference>
<dbReference type="KEGG" id="dto:TOL2_C34430"/>
<feature type="region of interest" description="N-terminal hotdog fold" evidence="5">
    <location>
        <begin position="1863"/>
        <end position="1995"/>
    </location>
</feature>
<dbReference type="EMBL" id="FO203503">
    <property type="protein sequence ID" value="CCK81600.1"/>
    <property type="molecule type" value="Genomic_DNA"/>
</dbReference>
<evidence type="ECO:0000256" key="1">
    <source>
        <dbReference type="ARBA" id="ARBA00022450"/>
    </source>
</evidence>
<dbReference type="InterPro" id="IPR013114">
    <property type="entry name" value="FabA_FabZ"/>
</dbReference>
<dbReference type="SMART" id="SM00825">
    <property type="entry name" value="PKS_KS"/>
    <property type="match status" value="1"/>
</dbReference>
<dbReference type="InterPro" id="IPR036291">
    <property type="entry name" value="NAD(P)-bd_dom_sf"/>
</dbReference>
<evidence type="ECO:0000259" key="9">
    <source>
        <dbReference type="PROSITE" id="PS52019"/>
    </source>
</evidence>
<evidence type="ECO:0000256" key="3">
    <source>
        <dbReference type="ARBA" id="ARBA00022679"/>
    </source>
</evidence>
<dbReference type="InterPro" id="IPR029069">
    <property type="entry name" value="HotDog_dom_sf"/>
</dbReference>
<feature type="domain" description="Carrier" evidence="7">
    <location>
        <begin position="1260"/>
        <end position="1340"/>
    </location>
</feature>
<dbReference type="PROSITE" id="PS50075">
    <property type="entry name" value="CARRIER"/>
    <property type="match status" value="2"/>
</dbReference>
<dbReference type="SMART" id="SM00822">
    <property type="entry name" value="PKS_KR"/>
    <property type="match status" value="1"/>
</dbReference>
<keyword evidence="4" id="KW-0456">Lyase</keyword>
<dbReference type="InterPro" id="IPR018201">
    <property type="entry name" value="Ketoacyl_synth_AS"/>
</dbReference>
<dbReference type="Gene3D" id="3.30.70.250">
    <property type="entry name" value="Malonyl-CoA ACP transacylase, ACP-binding"/>
    <property type="match status" value="1"/>
</dbReference>
<dbReference type="Gene3D" id="3.40.47.10">
    <property type="match status" value="1"/>
</dbReference>
<evidence type="ECO:0000256" key="5">
    <source>
        <dbReference type="PROSITE-ProRule" id="PRU01363"/>
    </source>
</evidence>
<gene>
    <name evidence="10" type="primary">pfaA</name>
    <name evidence="10" type="ordered locus">TOL2_C34430</name>
</gene>
<dbReference type="CDD" id="cd08953">
    <property type="entry name" value="KR_2_SDR_x"/>
    <property type="match status" value="1"/>
</dbReference>
<evidence type="ECO:0000259" key="8">
    <source>
        <dbReference type="PROSITE" id="PS52004"/>
    </source>
</evidence>
<dbReference type="InterPro" id="IPR014043">
    <property type="entry name" value="Acyl_transferase_dom"/>
</dbReference>
<dbReference type="InterPro" id="IPR014031">
    <property type="entry name" value="Ketoacyl_synth_C"/>
</dbReference>
<dbReference type="InterPro" id="IPR009081">
    <property type="entry name" value="PP-bd_ACP"/>
</dbReference>
<dbReference type="Proteomes" id="UP000007347">
    <property type="component" value="Chromosome"/>
</dbReference>
<dbReference type="SUPFAM" id="SSF54637">
    <property type="entry name" value="Thioesterase/thiol ester dehydrase-isomerase"/>
    <property type="match status" value="2"/>
</dbReference>
<dbReference type="PROSITE" id="PS52004">
    <property type="entry name" value="KS3_2"/>
    <property type="match status" value="1"/>
</dbReference>
<dbReference type="InterPro" id="IPR049551">
    <property type="entry name" value="PKS_DH_C"/>
</dbReference>
<dbReference type="PATRIC" id="fig|651182.5.peg.4064"/>
<dbReference type="Pfam" id="PF00109">
    <property type="entry name" value="ketoacyl-synt"/>
    <property type="match status" value="1"/>
</dbReference>
<dbReference type="InterPro" id="IPR013968">
    <property type="entry name" value="PKS_KR"/>
</dbReference>
<dbReference type="CDD" id="cd00833">
    <property type="entry name" value="PKS"/>
    <property type="match status" value="1"/>
</dbReference>
<accession>K0NLI4</accession>
<keyword evidence="2" id="KW-0597">Phosphoprotein</keyword>
<dbReference type="Pfam" id="PF08659">
    <property type="entry name" value="KR"/>
    <property type="match status" value="1"/>
</dbReference>
<dbReference type="SUPFAM" id="SSF55048">
    <property type="entry name" value="Probable ACP-binding domain of malonyl-CoA ACP transacylase"/>
    <property type="match status" value="1"/>
</dbReference>
<feature type="compositionally biased region" description="Basic and acidic residues" evidence="6">
    <location>
        <begin position="1343"/>
        <end position="1358"/>
    </location>
</feature>
<dbReference type="InterPro" id="IPR016035">
    <property type="entry name" value="Acyl_Trfase/lysoPLipase"/>
</dbReference>
<dbReference type="Gene3D" id="3.10.129.10">
    <property type="entry name" value="Hotdog Thioesterase"/>
    <property type="match status" value="2"/>
</dbReference>
<feature type="active site" description="Proton donor; for dehydratase activity" evidence="5">
    <location>
        <position position="2073"/>
    </location>
</feature>
<feature type="region of interest" description="Disordered" evidence="6">
    <location>
        <begin position="1343"/>
        <end position="1374"/>
    </location>
</feature>
<dbReference type="SUPFAM" id="SSF47336">
    <property type="entry name" value="ACP-like"/>
    <property type="match status" value="2"/>
</dbReference>
<dbReference type="InterPro" id="IPR057326">
    <property type="entry name" value="KR_dom"/>
</dbReference>